<keyword evidence="4" id="KW-1185">Reference proteome</keyword>
<dbReference type="Gene3D" id="1.20.1050.140">
    <property type="match status" value="1"/>
</dbReference>
<dbReference type="STRING" id="690850.Desaf_1861"/>
<dbReference type="InterPro" id="IPR051278">
    <property type="entry name" value="HdrB/HdrD_reductase"/>
</dbReference>
<dbReference type="KEGG" id="daf:Desaf_1861"/>
<protein>
    <submittedName>
        <fullName evidence="3">CoB--CoM heterodisulfide reductase</fullName>
    </submittedName>
</protein>
<dbReference type="PANTHER" id="PTHR42947">
    <property type="entry name" value="COB--COM HETERODISULFIDE REDUCTASE SUBUNIT B 1"/>
    <property type="match status" value="1"/>
</dbReference>
<evidence type="ECO:0000259" key="2">
    <source>
        <dbReference type="Pfam" id="PF02754"/>
    </source>
</evidence>
<gene>
    <name evidence="3" type="ORF">Desaf_1861</name>
</gene>
<proteinExistence type="predicted"/>
<dbReference type="EMBL" id="CP003221">
    <property type="protein sequence ID" value="EGJ50192.1"/>
    <property type="molecule type" value="Genomic_DNA"/>
</dbReference>
<feature type="domain" description="Cysteine-rich" evidence="2">
    <location>
        <begin position="149"/>
        <end position="234"/>
    </location>
</feature>
<keyword evidence="1" id="KW-0560">Oxidoreductase</keyword>
<name>F3Z2F2_DESAF</name>
<feature type="domain" description="Cysteine-rich" evidence="2">
    <location>
        <begin position="3"/>
        <end position="87"/>
    </location>
</feature>
<evidence type="ECO:0000313" key="3">
    <source>
        <dbReference type="EMBL" id="EGJ50192.1"/>
    </source>
</evidence>
<dbReference type="AlphaFoldDB" id="F3Z2F2"/>
<dbReference type="Proteomes" id="UP000007844">
    <property type="component" value="Chromosome"/>
</dbReference>
<dbReference type="Pfam" id="PF02754">
    <property type="entry name" value="CCG"/>
    <property type="match status" value="2"/>
</dbReference>
<reference evidence="3 4" key="1">
    <citation type="journal article" date="2011" name="J. Bacteriol.">
        <title>Genome sequence of the mercury-methylating and pleomorphic Desulfovibrio africanus Strain Walvis Bay.</title>
        <authorList>
            <person name="Brown S.D."/>
            <person name="Wall J.D."/>
            <person name="Kucken A.M."/>
            <person name="Gilmour C.C."/>
            <person name="Podar M."/>
            <person name="Brandt C.C."/>
            <person name="Teshima H."/>
            <person name="Detter J.C."/>
            <person name="Han C.S."/>
            <person name="Land M.L."/>
            <person name="Lucas S."/>
            <person name="Han J."/>
            <person name="Pennacchio L."/>
            <person name="Nolan M."/>
            <person name="Pitluck S."/>
            <person name="Woyke T."/>
            <person name="Goodwin L."/>
            <person name="Palumbo A.V."/>
            <person name="Elias D.A."/>
        </authorList>
    </citation>
    <scope>NUCLEOTIDE SEQUENCE [LARGE SCALE GENOMIC DNA]</scope>
    <source>
        <strain evidence="3 4">Walvis Bay</strain>
    </source>
</reference>
<sequence length="297" mass="32918">MKYAYFPGCSLMESAKEYDFSTKVVMELLDGKLREIPDWGCCGATAVESVSRDLALSLAARNLAIAEKVLPGIDVLAPCSACYLNLRRVQEELPKDRELMQLVNKILSVEDLAYYGSVSVRHLLDVLENDIGYERLGAHVQRDLSNLTVAPYTGCQVLRPYRVFDDPERPQVLAKILKTMGVNVHPWGHSSRCCGASLLANHRAVGLEAVRSILEAAQGADCIVTVCPMCQMNLELYQGTLGLRIPVLYLPQLMGIAYGFSSDFMRLDENLSIPSTFLESMTPGVHSENFNNRPEGR</sequence>
<evidence type="ECO:0000313" key="4">
    <source>
        <dbReference type="Proteomes" id="UP000007844"/>
    </source>
</evidence>
<dbReference type="RefSeq" id="WP_014259948.1">
    <property type="nucleotide sequence ID" value="NC_016629.1"/>
</dbReference>
<accession>F3Z2F2</accession>
<organism evidence="3 4">
    <name type="scientific">Desulfocurvibacter africanus subsp. africanus str. Walvis Bay</name>
    <dbReference type="NCBI Taxonomy" id="690850"/>
    <lineage>
        <taxon>Bacteria</taxon>
        <taxon>Pseudomonadati</taxon>
        <taxon>Thermodesulfobacteriota</taxon>
        <taxon>Desulfovibrionia</taxon>
        <taxon>Desulfovibrionales</taxon>
        <taxon>Desulfovibrionaceae</taxon>
        <taxon>Desulfocurvibacter</taxon>
    </lineage>
</organism>
<dbReference type="PANTHER" id="PTHR42947:SF1">
    <property type="entry name" value="COB--COM HETERODISULFIDE REDUCTASE SUBUNIT B 1"/>
    <property type="match status" value="1"/>
</dbReference>
<evidence type="ECO:0000256" key="1">
    <source>
        <dbReference type="ARBA" id="ARBA00023002"/>
    </source>
</evidence>
<dbReference type="eggNOG" id="COG2048">
    <property type="taxonomic scope" value="Bacteria"/>
</dbReference>
<dbReference type="GO" id="GO:0016491">
    <property type="term" value="F:oxidoreductase activity"/>
    <property type="evidence" value="ECO:0007669"/>
    <property type="project" value="UniProtKB-KW"/>
</dbReference>
<dbReference type="HOGENOM" id="CLU_052147_1_0_7"/>
<dbReference type="InterPro" id="IPR004017">
    <property type="entry name" value="Cys_rich_dom"/>
</dbReference>